<organism evidence="1 2">
    <name type="scientific">Halteria grandinella</name>
    <dbReference type="NCBI Taxonomy" id="5974"/>
    <lineage>
        <taxon>Eukaryota</taxon>
        <taxon>Sar</taxon>
        <taxon>Alveolata</taxon>
        <taxon>Ciliophora</taxon>
        <taxon>Intramacronucleata</taxon>
        <taxon>Spirotrichea</taxon>
        <taxon>Stichotrichia</taxon>
        <taxon>Sporadotrichida</taxon>
        <taxon>Halteriidae</taxon>
        <taxon>Halteria</taxon>
    </lineage>
</organism>
<name>A0A8J8NAP7_HALGN</name>
<proteinExistence type="predicted"/>
<dbReference type="EMBL" id="RRYP01029828">
    <property type="protein sequence ID" value="TNV71398.1"/>
    <property type="molecule type" value="Genomic_DNA"/>
</dbReference>
<evidence type="ECO:0000313" key="1">
    <source>
        <dbReference type="EMBL" id="TNV71398.1"/>
    </source>
</evidence>
<keyword evidence="2" id="KW-1185">Reference proteome</keyword>
<evidence type="ECO:0000313" key="2">
    <source>
        <dbReference type="Proteomes" id="UP000785679"/>
    </source>
</evidence>
<dbReference type="Proteomes" id="UP000785679">
    <property type="component" value="Unassembled WGS sequence"/>
</dbReference>
<reference evidence="1" key="1">
    <citation type="submission" date="2019-06" db="EMBL/GenBank/DDBJ databases">
        <authorList>
            <person name="Zheng W."/>
        </authorList>
    </citation>
    <scope>NUCLEOTIDE SEQUENCE</scope>
    <source>
        <strain evidence="1">QDHG01</strain>
    </source>
</reference>
<gene>
    <name evidence="1" type="ORF">FGO68_gene5017</name>
</gene>
<accession>A0A8J8NAP7</accession>
<protein>
    <submittedName>
        <fullName evidence="1">Uncharacterized protein</fullName>
    </submittedName>
</protein>
<sequence>MPIKVIDAQKINSNPSQKIFKKSIINTLSQTIFLEYFQNQKFYESEVIYVYNVQQRCNYYDAINLIVLKNYKIESLCQKEKVLVSPGSKIQQQLLNFSFKLHPSFQKQINCEFNIKINQHRELSYEQKNGQIPILIFCALFFNSIIILHYYEEIFDNTVIAFNQFAARQTEASYFSATIFRTREWNQVACIE</sequence>
<dbReference type="AlphaFoldDB" id="A0A8J8NAP7"/>
<comment type="caution">
    <text evidence="1">The sequence shown here is derived from an EMBL/GenBank/DDBJ whole genome shotgun (WGS) entry which is preliminary data.</text>
</comment>